<keyword evidence="2" id="KW-1185">Reference proteome</keyword>
<evidence type="ECO:0008006" key="3">
    <source>
        <dbReference type="Google" id="ProtNLM"/>
    </source>
</evidence>
<dbReference type="STRING" id="31958.SD37_04420"/>
<reference evidence="1 2" key="1">
    <citation type="journal article" date="2015" name="Genome Announc.">
        <title>Draft Genome Sequence of Norvancomycin-Producing Strain Amycolatopsis orientalis CPCC200066.</title>
        <authorList>
            <person name="Lei X."/>
            <person name="Yuan F."/>
            <person name="Shi Y."/>
            <person name="Li X."/>
            <person name="Wang L."/>
            <person name="Hong B."/>
        </authorList>
    </citation>
    <scope>NUCLEOTIDE SEQUENCE [LARGE SCALE GENOMIC DNA]</scope>
    <source>
        <strain evidence="1 2">B-37</strain>
    </source>
</reference>
<organism evidence="1 2">
    <name type="scientific">Amycolatopsis orientalis</name>
    <name type="common">Nocardia orientalis</name>
    <dbReference type="NCBI Taxonomy" id="31958"/>
    <lineage>
        <taxon>Bacteria</taxon>
        <taxon>Bacillati</taxon>
        <taxon>Actinomycetota</taxon>
        <taxon>Actinomycetes</taxon>
        <taxon>Pseudonocardiales</taxon>
        <taxon>Pseudonocardiaceae</taxon>
        <taxon>Amycolatopsis</taxon>
    </lineage>
</organism>
<sequence length="264" mass="28366">MIDSAPRPSLGTLALPSLRGEGDRVVWPAMFDLADRLPRPWVMIGGQMVILHGLLADRSIPRVTKDIDLLFDVRFTLDAFRRAHGVLGSLGYEVDGVSADGKAHRYHHPETGMVIDLLAPDKLGARAAPKLRTPAGRIVSIPGGKTALDDARSLAATYGGRSATLYLPGLAAALVVKVKALIDEPARPGTPSRHIADIAFLTSLVDDPERLFPGASPATPRFGCLVDCLDDPRHPAWLALGTPHAEDGFNAWEILRETSAATRR</sequence>
<dbReference type="EMBL" id="CP016174">
    <property type="protein sequence ID" value="ANN14975.1"/>
    <property type="molecule type" value="Genomic_DNA"/>
</dbReference>
<dbReference type="Proteomes" id="UP000093695">
    <property type="component" value="Chromosome"/>
</dbReference>
<dbReference type="RefSeq" id="WP_044853939.1">
    <property type="nucleotide sequence ID" value="NZ_CP016174.1"/>
</dbReference>
<dbReference type="AlphaFoldDB" id="A0A193BRZ7"/>
<evidence type="ECO:0000313" key="2">
    <source>
        <dbReference type="Proteomes" id="UP000093695"/>
    </source>
</evidence>
<protein>
    <recommendedName>
        <fullName evidence="3">Nucleotidyl transferase AbiEii/AbiGii toxin family protein</fullName>
    </recommendedName>
</protein>
<gene>
    <name evidence="1" type="ORF">SD37_04420</name>
</gene>
<name>A0A193BRZ7_AMYOR</name>
<dbReference type="KEGG" id="aori:SD37_04420"/>
<proteinExistence type="predicted"/>
<dbReference type="eggNOG" id="ENOG5031WNE">
    <property type="taxonomic scope" value="Bacteria"/>
</dbReference>
<accession>A0A193BRZ7</accession>
<evidence type="ECO:0000313" key="1">
    <source>
        <dbReference type="EMBL" id="ANN14975.1"/>
    </source>
</evidence>